<feature type="domain" description="MATH" evidence="1">
    <location>
        <begin position="169"/>
        <end position="293"/>
    </location>
</feature>
<reference evidence="2 3" key="1">
    <citation type="submission" date="2024-05" db="EMBL/GenBank/DDBJ databases">
        <title>Haplotype-resolved chromosome-level genome assembly of Huyou (Citrus changshanensis).</title>
        <authorList>
            <person name="Miao C."/>
            <person name="Chen W."/>
            <person name="Wu Y."/>
            <person name="Wang L."/>
            <person name="Zhao S."/>
            <person name="Grierson D."/>
            <person name="Xu C."/>
            <person name="Chen K."/>
        </authorList>
    </citation>
    <scope>NUCLEOTIDE SEQUENCE [LARGE SCALE GENOMIC DNA]</scope>
    <source>
        <strain evidence="2">01-14</strain>
        <tissue evidence="2">Leaf</tissue>
    </source>
</reference>
<protein>
    <recommendedName>
        <fullName evidence="1">MATH domain-containing protein</fullName>
    </recommendedName>
</protein>
<dbReference type="InterPro" id="IPR008974">
    <property type="entry name" value="TRAF-like"/>
</dbReference>
<keyword evidence="3" id="KW-1185">Reference proteome</keyword>
<dbReference type="Proteomes" id="UP001428341">
    <property type="component" value="Unassembled WGS sequence"/>
</dbReference>
<sequence>MSTEGGAVLAGRNAAPSHYLFKIESFSLLSKASVEQLILDNFEAGGYKWKLSIHLTGNKSVNVTDHISIYLELAETSSLPTGWEVNAIINFFIFNQVQDKYFGLQDVIVKHFHAMKSKYGVAKFIDLKTFSDPLNGYLINDACVFGAEVFVVKNTFKGECLSMMHDPPTYYHTWKVCNFSSLLDKFYESESFGCYKWKILLYPNGDGEAKGNCISLFLDVCRSSIPPNTKLLTKYFLCVENQMNGKNSEVEGEWLYTLTNRAIGDRQFMTLAKLKDPTEGYLVDDSCIIKAEVTLHGVVLDET</sequence>
<dbReference type="Gene3D" id="2.60.210.10">
    <property type="entry name" value="Apoptosis, Tumor Necrosis Factor Receptor Associated Protein 2, Chain A"/>
    <property type="match status" value="2"/>
</dbReference>
<dbReference type="SUPFAM" id="SSF49599">
    <property type="entry name" value="TRAF domain-like"/>
    <property type="match status" value="2"/>
</dbReference>
<gene>
    <name evidence="2" type="ORF">WN944_001668</name>
</gene>
<feature type="domain" description="MATH" evidence="1">
    <location>
        <begin position="16"/>
        <end position="149"/>
    </location>
</feature>
<proteinExistence type="predicted"/>
<dbReference type="PANTHER" id="PTHR46162:SF9">
    <property type="entry name" value="MATH DOMAIN-CONTAINING PROTEIN"/>
    <property type="match status" value="1"/>
</dbReference>
<evidence type="ECO:0000313" key="2">
    <source>
        <dbReference type="EMBL" id="KAK9209303.1"/>
    </source>
</evidence>
<dbReference type="SMART" id="SM00061">
    <property type="entry name" value="MATH"/>
    <property type="match status" value="2"/>
</dbReference>
<name>A0AAP0MGU5_9ROSI</name>
<dbReference type="PROSITE" id="PS50144">
    <property type="entry name" value="MATH"/>
    <property type="match status" value="2"/>
</dbReference>
<dbReference type="EMBL" id="JBCGBO010000004">
    <property type="protein sequence ID" value="KAK9209303.1"/>
    <property type="molecule type" value="Genomic_DNA"/>
</dbReference>
<dbReference type="InterPro" id="IPR002083">
    <property type="entry name" value="MATH/TRAF_dom"/>
</dbReference>
<dbReference type="AlphaFoldDB" id="A0AAP0MGU5"/>
<dbReference type="PANTHER" id="PTHR46162">
    <property type="entry name" value="TRAF-LIKE FAMILY PROTEIN"/>
    <property type="match status" value="1"/>
</dbReference>
<comment type="caution">
    <text evidence="2">The sequence shown here is derived from an EMBL/GenBank/DDBJ whole genome shotgun (WGS) entry which is preliminary data.</text>
</comment>
<dbReference type="Pfam" id="PF22486">
    <property type="entry name" value="MATH_2"/>
    <property type="match status" value="2"/>
</dbReference>
<dbReference type="CDD" id="cd00121">
    <property type="entry name" value="MATH"/>
    <property type="match status" value="2"/>
</dbReference>
<evidence type="ECO:0000313" key="3">
    <source>
        <dbReference type="Proteomes" id="UP001428341"/>
    </source>
</evidence>
<accession>A0AAP0MGU5</accession>
<organism evidence="2 3">
    <name type="scientific">Citrus x changshan-huyou</name>
    <dbReference type="NCBI Taxonomy" id="2935761"/>
    <lineage>
        <taxon>Eukaryota</taxon>
        <taxon>Viridiplantae</taxon>
        <taxon>Streptophyta</taxon>
        <taxon>Embryophyta</taxon>
        <taxon>Tracheophyta</taxon>
        <taxon>Spermatophyta</taxon>
        <taxon>Magnoliopsida</taxon>
        <taxon>eudicotyledons</taxon>
        <taxon>Gunneridae</taxon>
        <taxon>Pentapetalae</taxon>
        <taxon>rosids</taxon>
        <taxon>malvids</taxon>
        <taxon>Sapindales</taxon>
        <taxon>Rutaceae</taxon>
        <taxon>Aurantioideae</taxon>
        <taxon>Citrus</taxon>
    </lineage>
</organism>
<evidence type="ECO:0000259" key="1">
    <source>
        <dbReference type="PROSITE" id="PS50144"/>
    </source>
</evidence>